<evidence type="ECO:0000313" key="1">
    <source>
        <dbReference type="EMBL" id="QDE41577.1"/>
    </source>
</evidence>
<dbReference type="Pfam" id="PF11340">
    <property type="entry name" value="DUF3142"/>
    <property type="match status" value="1"/>
</dbReference>
<sequence length="394" mass="41714">MHIVIACFVALALAGCGRPAVPFTHDAYIWQRQWTPALRESVAASRDLVHAWRVLLAQVARDGRLQAFAPDREALAASGRPVVLVVRIDGRLDRFDGDALRERIAQLARQWPGAAGIEIDYDCPTARLPAYTAFLAQLKPALGDTPLSITALPTWLGSPALDGLLAVPDASVVQVHAVQAPQAGLFDPAVAAGWVRRFASHTRKPFRVALPTYASRVSWNADGSLLAVESEKAALAGGAGASELYAAPGTVLGFVRELQAARVPHLEGIVWFRLPTADDSRAWSLATWRGVVAGHLDDAPLRLRLRDAGDGARDVVLENTAGTDATAPLRVDLPAGCALADGIDGYRLAKAGATLSLVTTQARPVPSHATRAIGWARCSAGTLTTMTLPGIPVS</sequence>
<evidence type="ECO:0000313" key="2">
    <source>
        <dbReference type="Proteomes" id="UP000316093"/>
    </source>
</evidence>
<dbReference type="Proteomes" id="UP000316093">
    <property type="component" value="Chromosome"/>
</dbReference>
<reference evidence="1 2" key="1">
    <citation type="submission" date="2019-06" db="EMBL/GenBank/DDBJ databases">
        <title>A complete genome sequence for Luteibacter pinisoli MAH-14.</title>
        <authorList>
            <person name="Baltrus D.A."/>
        </authorList>
    </citation>
    <scope>NUCLEOTIDE SEQUENCE [LARGE SCALE GENOMIC DNA]</scope>
    <source>
        <strain evidence="1 2">MAH-14</strain>
    </source>
</reference>
<accession>A0A4Y5Z8L9</accession>
<dbReference type="KEGG" id="lpy:FIV34_06520"/>
<keyword evidence="2" id="KW-1185">Reference proteome</keyword>
<dbReference type="AlphaFoldDB" id="A0A4Y5Z8L9"/>
<organism evidence="1 2">
    <name type="scientific">Luteibacter pinisoli</name>
    <dbReference type="NCBI Taxonomy" id="2589080"/>
    <lineage>
        <taxon>Bacteria</taxon>
        <taxon>Pseudomonadati</taxon>
        <taxon>Pseudomonadota</taxon>
        <taxon>Gammaproteobacteria</taxon>
        <taxon>Lysobacterales</taxon>
        <taxon>Rhodanobacteraceae</taxon>
        <taxon>Luteibacter</taxon>
    </lineage>
</organism>
<gene>
    <name evidence="1" type="ORF">FIV34_06520</name>
</gene>
<proteinExistence type="predicted"/>
<dbReference type="InterPro" id="IPR021488">
    <property type="entry name" value="DUF3142"/>
</dbReference>
<name>A0A4Y5Z8L9_9GAMM</name>
<dbReference type="OrthoDB" id="187794at2"/>
<protein>
    <submittedName>
        <fullName evidence="1">DUF3142 domain-containing protein</fullName>
    </submittedName>
</protein>
<dbReference type="EMBL" id="CP041046">
    <property type="protein sequence ID" value="QDE41577.1"/>
    <property type="molecule type" value="Genomic_DNA"/>
</dbReference>